<accession>G3IU06</accession>
<keyword evidence="3" id="KW-1133">Transmembrane helix</keyword>
<gene>
    <name evidence="6" type="ORF">Mettu_0253</name>
</gene>
<evidence type="ECO:0000313" key="7">
    <source>
        <dbReference type="Proteomes" id="UP000004664"/>
    </source>
</evidence>
<organism evidence="6 7">
    <name type="scientific">Methylobacter tundripaludum (strain ATCC BAA-1195 / DSM 17260 / SV96)</name>
    <dbReference type="NCBI Taxonomy" id="697282"/>
    <lineage>
        <taxon>Bacteria</taxon>
        <taxon>Pseudomonadati</taxon>
        <taxon>Pseudomonadota</taxon>
        <taxon>Gammaproteobacteria</taxon>
        <taxon>Methylococcales</taxon>
        <taxon>Methylococcaceae</taxon>
        <taxon>Methylobacter</taxon>
    </lineage>
</organism>
<sequence>MKKRILLISLILVLMTPVGLLGLMNSITGSRWLLQTIFSSLPIQASVKTIDGRILERIVLTDLIYKSDTGTVAVKKLVFVWQPSKLFSGTLKIVDMTMEGVNISLTETTPPAEESGFDLNAELRLPVQIVLENLLLTDLTFQQGEQVQQLEKLHLSAFTEHGRLNIVSLDVNAKPGVATAKGQMGLGKGFPFSLTADWQVTTADYGLWQATATVNGDMHQLVFDNRLSSPFKSALKGSLDDLQDAPRITAHGDWQQLNWPLSGGKPQMTSEQGSVELTGLLSDYQLVLDAQLTQPTLPKAHLAFKGNGSMDALSIEKLELNSTAGTFQVDGAVSWKDATVFDLSASGQNFNPAILLPELPGSLTFSTHLKGQLAGDALQLDAEINKLSGKLRGYPVSADGKLALAGEQLKVDALRIVSGANKIAVNGTLGQQQAALVVAIDAPALESLWPNLGGSLKGEGRLQGAWKNPSVKFQADGKRLHFAGYRAEQAAVNIDYQADTKLTSKIRLSASGIQTGTLQIATLRVDGLGTLEQHHFKADINSSYGDASTVLIGSYKAGVWLGDFSKLDLNTRDSGRWRLTNDLTIRIAQSPAGVDATLAKACLVQQQAALCAQGHYPANGDFRFQVNATALPLSLMQAYLPEQTKLKGIINADADMQREKGSLNGTFRVAMPANAKILFRTQQGSTELTLGSSSLSGKLKETTVSADVDLALTGQDYLRGQLQLDTGKTQSLSGQVTASMLNFALLNPFVPQLSNIKGKLNADLTLQGSTDKPLVNGVVRFSDGSVDLAELGLELRDIRLEAVSSADNAERIQLSGFAKSGQGFVKLDGFSSLQGTADLTLSGTDFEVAKLPDAQIAVSPELKGAFAGQQGKVTGTLKIPKAVLQLPQLPENTVKVSSDEVILGEQKAEPNATSAPQIDAELDIELGKQVSFSGQGLKTDLSGKLKMTKTGETTAMYGSIDMNKARYKSYGQDLTVRKGRFLFNGPVDKPWLDVEAIRVSKSKEVTAILNLTGPLDTPQTRLSSEPALPEEEVLAYLITGGPLEEVSKSEGNRVAAAALSYGSGKLSWLSDKLGVDEFEVQEGKTLQDTLATVGQYLTPDFYVGTKVGLFNKQAVLVLKRKLTKTFNVETQTGTSQRIKLNYEFDTD</sequence>
<dbReference type="GO" id="GO:0005886">
    <property type="term" value="C:plasma membrane"/>
    <property type="evidence" value="ECO:0007669"/>
    <property type="project" value="InterPro"/>
</dbReference>
<keyword evidence="7" id="KW-1185">Reference proteome</keyword>
<evidence type="ECO:0000256" key="4">
    <source>
        <dbReference type="ARBA" id="ARBA00023136"/>
    </source>
</evidence>
<evidence type="ECO:0000256" key="2">
    <source>
        <dbReference type="ARBA" id="ARBA00022692"/>
    </source>
</evidence>
<dbReference type="PANTHER" id="PTHR36985:SF1">
    <property type="entry name" value="TRANSLOCATION AND ASSEMBLY MODULE SUBUNIT TAMB"/>
    <property type="match status" value="1"/>
</dbReference>
<dbReference type="EMBL" id="JH109152">
    <property type="protein sequence ID" value="EGW21489.1"/>
    <property type="molecule type" value="Genomic_DNA"/>
</dbReference>
<dbReference type="PANTHER" id="PTHR36985">
    <property type="entry name" value="TRANSLOCATION AND ASSEMBLY MODULE SUBUNIT TAMB"/>
    <property type="match status" value="1"/>
</dbReference>
<dbReference type="InterPro" id="IPR007452">
    <property type="entry name" value="TamB_C"/>
</dbReference>
<proteinExistence type="predicted"/>
<evidence type="ECO:0000256" key="1">
    <source>
        <dbReference type="ARBA" id="ARBA00004167"/>
    </source>
</evidence>
<evidence type="ECO:0000259" key="5">
    <source>
        <dbReference type="Pfam" id="PF04357"/>
    </source>
</evidence>
<dbReference type="AlphaFoldDB" id="G3IU06"/>
<dbReference type="eggNOG" id="COG2911">
    <property type="taxonomic scope" value="Bacteria"/>
</dbReference>
<evidence type="ECO:0000313" key="6">
    <source>
        <dbReference type="EMBL" id="EGW21489.1"/>
    </source>
</evidence>
<dbReference type="GO" id="GO:0097347">
    <property type="term" value="C:TAM protein secretion complex"/>
    <property type="evidence" value="ECO:0007669"/>
    <property type="project" value="TreeGrafter"/>
</dbReference>
<dbReference type="OrthoDB" id="5555605at2"/>
<reference evidence="6 7" key="1">
    <citation type="submission" date="2011-06" db="EMBL/GenBank/DDBJ databases">
        <title>Genomic sequence of Methylobacter tundripaludum SV96.</title>
        <authorList>
            <consortium name="US DOE Joint Genome Institute"/>
            <person name="Lucas S."/>
            <person name="Han J."/>
            <person name="Lapidus A."/>
            <person name="Cheng J.-F."/>
            <person name="Goodwin L."/>
            <person name="Pitluck S."/>
            <person name="Held B."/>
            <person name="Detter J.C."/>
            <person name="Han C."/>
            <person name="Tapia R."/>
            <person name="Land M."/>
            <person name="Hauser L."/>
            <person name="Kyrpides N."/>
            <person name="Ivanova N."/>
            <person name="Ovchinnikova G."/>
            <person name="Pagani I."/>
            <person name="Klotz M.G."/>
            <person name="Dispirito A.A."/>
            <person name="Murrell J.C."/>
            <person name="Dunfield P."/>
            <person name="Kalyuzhnaya M.G."/>
            <person name="Svenning M."/>
            <person name="Trotsenko Y.A."/>
            <person name="Stein L.Y."/>
            <person name="Woyke T."/>
        </authorList>
    </citation>
    <scope>NUCLEOTIDE SEQUENCE [LARGE SCALE GENOMIC DNA]</scope>
    <source>
        <strain evidence="7">ATCC BAA-1195 / DSM 17260 / SV96</strain>
    </source>
</reference>
<dbReference type="GO" id="GO:0009306">
    <property type="term" value="P:protein secretion"/>
    <property type="evidence" value="ECO:0007669"/>
    <property type="project" value="InterPro"/>
</dbReference>
<feature type="domain" description="Translocation and assembly module TamB C-terminal" evidence="5">
    <location>
        <begin position="822"/>
        <end position="1145"/>
    </location>
</feature>
<evidence type="ECO:0000256" key="3">
    <source>
        <dbReference type="ARBA" id="ARBA00022989"/>
    </source>
</evidence>
<keyword evidence="4" id="KW-0472">Membrane</keyword>
<name>G3IU06_METTV</name>
<dbReference type="RefSeq" id="WP_006889471.1">
    <property type="nucleotide sequence ID" value="NZ_JH109152.1"/>
</dbReference>
<dbReference type="HOGENOM" id="CLU_002338_0_1_6"/>
<dbReference type="Pfam" id="PF04357">
    <property type="entry name" value="TamB"/>
    <property type="match status" value="1"/>
</dbReference>
<dbReference type="STRING" id="697282.Mettu_0253"/>
<comment type="subcellular location">
    <subcellularLocation>
        <location evidence="1">Membrane</location>
        <topology evidence="1">Single-pass membrane protein</topology>
    </subcellularLocation>
</comment>
<keyword evidence="2" id="KW-0812">Transmembrane</keyword>
<protein>
    <recommendedName>
        <fullName evidence="5">Translocation and assembly module TamB C-terminal domain-containing protein</fullName>
    </recommendedName>
</protein>
<dbReference type="Proteomes" id="UP000004664">
    <property type="component" value="Unassembled WGS sequence"/>
</dbReference>